<dbReference type="CDD" id="cd13653">
    <property type="entry name" value="PBP2_phosphate_like_1"/>
    <property type="match status" value="1"/>
</dbReference>
<dbReference type="SUPFAM" id="SSF53850">
    <property type="entry name" value="Periplasmic binding protein-like II"/>
    <property type="match status" value="1"/>
</dbReference>
<dbReference type="RefSeq" id="WP_068761705.1">
    <property type="nucleotide sequence ID" value="NZ_LXIE01000012.1"/>
</dbReference>
<keyword evidence="1" id="KW-0732">Signal</keyword>
<dbReference type="InterPro" id="IPR050811">
    <property type="entry name" value="Phosphate_ABC_transporter"/>
</dbReference>
<gene>
    <name evidence="3" type="ORF">A7A78_03305</name>
</gene>
<comment type="caution">
    <text evidence="3">The sequence shown here is derived from an EMBL/GenBank/DDBJ whole genome shotgun (WGS) entry which is preliminary data.</text>
</comment>
<dbReference type="PANTHER" id="PTHR30570:SF1">
    <property type="entry name" value="PHOSPHATE-BINDING PROTEIN PSTS"/>
    <property type="match status" value="1"/>
</dbReference>
<dbReference type="InterPro" id="IPR024370">
    <property type="entry name" value="PBP_domain"/>
</dbReference>
<evidence type="ECO:0000313" key="3">
    <source>
        <dbReference type="EMBL" id="OAD91531.1"/>
    </source>
</evidence>
<protein>
    <submittedName>
        <fullName evidence="3">Phosphate-binding protein</fullName>
    </submittedName>
</protein>
<dbReference type="PANTHER" id="PTHR30570">
    <property type="entry name" value="PERIPLASMIC PHOSPHATE BINDING COMPONENT OF PHOSPHATE ABC TRANSPORTER"/>
    <property type="match status" value="1"/>
</dbReference>
<feature type="domain" description="PBP" evidence="2">
    <location>
        <begin position="21"/>
        <end position="263"/>
    </location>
</feature>
<dbReference type="Pfam" id="PF12849">
    <property type="entry name" value="PBP_like_2"/>
    <property type="match status" value="1"/>
</dbReference>
<dbReference type="AlphaFoldDB" id="A0A1A9LFK9"/>
<organism evidence="3 4">
    <name type="scientific">Aequorivita soesokkakensis</name>
    <dbReference type="NCBI Taxonomy" id="1385699"/>
    <lineage>
        <taxon>Bacteria</taxon>
        <taxon>Pseudomonadati</taxon>
        <taxon>Bacteroidota</taxon>
        <taxon>Flavobacteriia</taxon>
        <taxon>Flavobacteriales</taxon>
        <taxon>Flavobacteriaceae</taxon>
        <taxon>Aequorivita</taxon>
    </lineage>
</organism>
<dbReference type="OrthoDB" id="9783488at2"/>
<accession>A0A1A9LFK9</accession>
<keyword evidence="4" id="KW-1185">Reference proteome</keyword>
<dbReference type="Gene3D" id="3.40.190.10">
    <property type="entry name" value="Periplasmic binding protein-like II"/>
    <property type="match status" value="2"/>
</dbReference>
<proteinExistence type="predicted"/>
<evidence type="ECO:0000313" key="4">
    <source>
        <dbReference type="Proteomes" id="UP000077552"/>
    </source>
</evidence>
<name>A0A1A9LFK9_9FLAO</name>
<reference evidence="3 4" key="1">
    <citation type="submission" date="2016-05" db="EMBL/GenBank/DDBJ databases">
        <title>Genome sequencing of Vitellibacter soesokkakensis RSSK-12.</title>
        <authorList>
            <person name="Thevarajoo S."/>
            <person name="Selvaratnam C."/>
            <person name="Goh K.M."/>
            <person name="Chan K.-G."/>
            <person name="Chong C.S."/>
        </authorList>
    </citation>
    <scope>NUCLEOTIDE SEQUENCE [LARGE SCALE GENOMIC DNA]</scope>
    <source>
        <strain evidence="3 4">RSSK-12</strain>
    </source>
</reference>
<evidence type="ECO:0000259" key="2">
    <source>
        <dbReference type="Pfam" id="PF12849"/>
    </source>
</evidence>
<sequence>MKKNLWIFCIPFLFIACSNNNKTVINASGSTTVLPVISIAAEQFMKTHPDVKIIVNAGGSGVGINQVGAQQIEIGMISRNITEKEIAQYPNTNFVVIPIGRDAVVPVVSSEIYDAGIKSLSIEQLAKIYRGEIANWKELNGPDKDILVIDKEAARGTRHVFMEIVLGDKEAEAAGADLVLGANNEEQTAIVQSDAALGILSNAWMNKDVKGIAIIMPNGEIIEPTLANIINGKFPIIRDLDLITNGEPTGITKEFIDYILSAEGQKIVEENEYVSISK</sequence>
<evidence type="ECO:0000256" key="1">
    <source>
        <dbReference type="ARBA" id="ARBA00022729"/>
    </source>
</evidence>
<dbReference type="STRING" id="1385699.A7A78_03305"/>
<dbReference type="Proteomes" id="UP000077552">
    <property type="component" value="Unassembled WGS sequence"/>
</dbReference>
<dbReference type="PROSITE" id="PS51257">
    <property type="entry name" value="PROKAR_LIPOPROTEIN"/>
    <property type="match status" value="1"/>
</dbReference>
<dbReference type="EMBL" id="LXIE01000012">
    <property type="protein sequence ID" value="OAD91531.1"/>
    <property type="molecule type" value="Genomic_DNA"/>
</dbReference>